<organism evidence="1 2">
    <name type="scientific">Tersicoccus solisilvae</name>
    <dbReference type="NCBI Taxonomy" id="1882339"/>
    <lineage>
        <taxon>Bacteria</taxon>
        <taxon>Bacillati</taxon>
        <taxon>Actinomycetota</taxon>
        <taxon>Actinomycetes</taxon>
        <taxon>Micrococcales</taxon>
        <taxon>Micrococcaceae</taxon>
        <taxon>Tersicoccus</taxon>
    </lineage>
</organism>
<evidence type="ECO:0000313" key="1">
    <source>
        <dbReference type="EMBL" id="GGC96812.1"/>
    </source>
</evidence>
<dbReference type="RefSeq" id="WP_188668741.1">
    <property type="nucleotide sequence ID" value="NZ_BMJI01000018.1"/>
</dbReference>
<gene>
    <name evidence="1" type="ORF">GCM10011512_24800</name>
</gene>
<reference evidence="2" key="1">
    <citation type="journal article" date="2019" name="Int. J. Syst. Evol. Microbiol.">
        <title>The Global Catalogue of Microorganisms (GCM) 10K type strain sequencing project: providing services to taxonomists for standard genome sequencing and annotation.</title>
        <authorList>
            <consortium name="The Broad Institute Genomics Platform"/>
            <consortium name="The Broad Institute Genome Sequencing Center for Infectious Disease"/>
            <person name="Wu L."/>
            <person name="Ma J."/>
        </authorList>
    </citation>
    <scope>NUCLEOTIDE SEQUENCE [LARGE SCALE GENOMIC DNA]</scope>
    <source>
        <strain evidence="2">CGMCC 1.15480</strain>
    </source>
</reference>
<protein>
    <submittedName>
        <fullName evidence="1">Uncharacterized protein</fullName>
    </submittedName>
</protein>
<sequence>MSIHPATAADVPRPRTAAASISRRLRVLGPAQRLAGGSAVVSRDLLGLSSDDLRTILNRICHQLDRGPREAASDVDVLTLRRHAIVAELSLRELSVAPGRPAIWAV</sequence>
<dbReference type="Proteomes" id="UP000597761">
    <property type="component" value="Unassembled WGS sequence"/>
</dbReference>
<evidence type="ECO:0000313" key="2">
    <source>
        <dbReference type="Proteomes" id="UP000597761"/>
    </source>
</evidence>
<accession>A0ABQ1PGF4</accession>
<dbReference type="EMBL" id="BMJI01000018">
    <property type="protein sequence ID" value="GGC96812.1"/>
    <property type="molecule type" value="Genomic_DNA"/>
</dbReference>
<keyword evidence="2" id="KW-1185">Reference proteome</keyword>
<proteinExistence type="predicted"/>
<name>A0ABQ1PGF4_9MICC</name>
<comment type="caution">
    <text evidence="1">The sequence shown here is derived from an EMBL/GenBank/DDBJ whole genome shotgun (WGS) entry which is preliminary data.</text>
</comment>